<keyword evidence="1" id="KW-0732">Signal</keyword>
<reference evidence="3" key="1">
    <citation type="submission" date="2016-10" db="EMBL/GenBank/DDBJ databases">
        <authorList>
            <person name="Varghese N."/>
            <person name="Submissions S."/>
        </authorList>
    </citation>
    <scope>NUCLEOTIDE SEQUENCE [LARGE SCALE GENOMIC DNA]</scope>
    <source>
        <strain evidence="3">DSM 27839</strain>
    </source>
</reference>
<dbReference type="OrthoDB" id="7777983at2"/>
<evidence type="ECO:0000313" key="3">
    <source>
        <dbReference type="Proteomes" id="UP000183400"/>
    </source>
</evidence>
<sequence>MKKPLRLLAVAVPLMATLTACIPSPEDLETTPVKVQTPKGVVTCQLYRQNRVNWDRAIDFPATKMSVPEADNYCKQEGLRRLKR</sequence>
<accession>A0A1H2TA93</accession>
<feature type="chain" id="PRO_5010328909" description="Lipoprotein" evidence="1">
    <location>
        <begin position="23"/>
        <end position="84"/>
    </location>
</feature>
<dbReference type="AlphaFoldDB" id="A0A1H2TA93"/>
<dbReference type="PROSITE" id="PS51257">
    <property type="entry name" value="PROKAR_LIPOPROTEIN"/>
    <property type="match status" value="1"/>
</dbReference>
<feature type="signal peptide" evidence="1">
    <location>
        <begin position="1"/>
        <end position="22"/>
    </location>
</feature>
<evidence type="ECO:0008006" key="4">
    <source>
        <dbReference type="Google" id="ProtNLM"/>
    </source>
</evidence>
<gene>
    <name evidence="2" type="ORF">SAMN05444358_101740</name>
</gene>
<dbReference type="Proteomes" id="UP000183400">
    <property type="component" value="Unassembled WGS sequence"/>
</dbReference>
<proteinExistence type="predicted"/>
<evidence type="ECO:0000313" key="2">
    <source>
        <dbReference type="EMBL" id="SDW40758.1"/>
    </source>
</evidence>
<protein>
    <recommendedName>
        <fullName evidence="4">Lipoprotein</fullName>
    </recommendedName>
</protein>
<name>A0A1H2TA93_9RHOB</name>
<organism evidence="2 3">
    <name type="scientific">Ruegeria halocynthiae</name>
    <dbReference type="NCBI Taxonomy" id="985054"/>
    <lineage>
        <taxon>Bacteria</taxon>
        <taxon>Pseudomonadati</taxon>
        <taxon>Pseudomonadota</taxon>
        <taxon>Alphaproteobacteria</taxon>
        <taxon>Rhodobacterales</taxon>
        <taxon>Roseobacteraceae</taxon>
        <taxon>Ruegeria</taxon>
    </lineage>
</organism>
<dbReference type="STRING" id="985054.SAMN05444358_101740"/>
<evidence type="ECO:0000256" key="1">
    <source>
        <dbReference type="SAM" id="SignalP"/>
    </source>
</evidence>
<dbReference type="EMBL" id="FNNP01000001">
    <property type="protein sequence ID" value="SDW40758.1"/>
    <property type="molecule type" value="Genomic_DNA"/>
</dbReference>
<keyword evidence="3" id="KW-1185">Reference proteome</keyword>